<dbReference type="Gene3D" id="6.10.140.1330">
    <property type="match status" value="1"/>
</dbReference>
<evidence type="ECO:0000256" key="9">
    <source>
        <dbReference type="ARBA" id="ARBA00023201"/>
    </source>
</evidence>
<proteinExistence type="predicted"/>
<keyword evidence="7" id="KW-0406">Ion transport</keyword>
<dbReference type="AlphaFoldDB" id="A0ABD7V3L2"/>
<gene>
    <name evidence="12" type="primary">nhaK_2</name>
    <name evidence="12" type="ORF">NCTC8139_02248</name>
</gene>
<dbReference type="InterPro" id="IPR006153">
    <property type="entry name" value="Cation/H_exchanger_TM"/>
</dbReference>
<keyword evidence="5 10" id="KW-1133">Transmembrane helix</keyword>
<dbReference type="Pfam" id="PF00999">
    <property type="entry name" value="Na_H_Exchanger"/>
    <property type="match status" value="1"/>
</dbReference>
<dbReference type="GO" id="GO:0006814">
    <property type="term" value="P:sodium ion transport"/>
    <property type="evidence" value="ECO:0007669"/>
    <property type="project" value="UniProtKB-KW"/>
</dbReference>
<evidence type="ECO:0000256" key="8">
    <source>
        <dbReference type="ARBA" id="ARBA00023136"/>
    </source>
</evidence>
<dbReference type="PANTHER" id="PTHR10110:SF86">
    <property type="entry name" value="SODIUM_HYDROGEN EXCHANGER 7"/>
    <property type="match status" value="1"/>
</dbReference>
<sequence>MPEKISAMELLILVLVGAIIVTAVADRKDMQPALVIVVVALAVSFLPGLPRVELDSEILLTVVLPPLLYTAALGFSIPNFIRNIKPILGLGVAMVVITAFAVGLVASALIPEFTFMLALLLGAIVAPPDAVTAVAVGRKLGLPKRLMAILTGESLVNDAAALSLFAIAIAQIANTHAFIDNPLLLFGYNAILGPVVGVVIGVATLWIRKHMKNPALETVQGFVVPFAAFLAAEHIHASGVLAVVMAGFVVGTGSVRAGYQTRLQERYVWNSVDVLLEAFVFAYIGLQMRFIIDDLREARESLVEIGIASLVVLLVVLFVRPLCVFLMFGRGVVSRRIDRAVQVHVDASPRRAARSPEELLRQPGRFRQWRERIDNRPLTWQESIVVSWTGMRGVVTLAAASGIPVLMDNGEPFPERSAIQAIAFVVAVATILIQSPTLPWLIRRLHLHNEDEERYDAEQTERAERIARVAAELVIRDFVQHPPAGLDAETVEFIRETVARQAQDADEMPDPEAQTARSVAFAALYRSVLQAQRQSLVENRDEGAVEDEAVRAMLERLDLQEAALSARLESRL</sequence>
<keyword evidence="6" id="KW-0915">Sodium</keyword>
<comment type="caution">
    <text evidence="12">The sequence shown here is derived from an EMBL/GenBank/DDBJ whole genome shotgun (WGS) entry which is preliminary data.</text>
</comment>
<evidence type="ECO:0000313" key="12">
    <source>
        <dbReference type="EMBL" id="VFA88696.1"/>
    </source>
</evidence>
<evidence type="ECO:0000256" key="10">
    <source>
        <dbReference type="SAM" id="Phobius"/>
    </source>
</evidence>
<evidence type="ECO:0000256" key="2">
    <source>
        <dbReference type="ARBA" id="ARBA00022448"/>
    </source>
</evidence>
<dbReference type="PANTHER" id="PTHR10110">
    <property type="entry name" value="SODIUM/HYDROGEN EXCHANGER"/>
    <property type="match status" value="1"/>
</dbReference>
<accession>A0ABD7V3L2</accession>
<evidence type="ECO:0000259" key="11">
    <source>
        <dbReference type="Pfam" id="PF00999"/>
    </source>
</evidence>
<feature type="domain" description="Cation/H+ exchanger transmembrane" evidence="11">
    <location>
        <begin position="32"/>
        <end position="443"/>
    </location>
</feature>
<evidence type="ECO:0000256" key="3">
    <source>
        <dbReference type="ARBA" id="ARBA00022475"/>
    </source>
</evidence>
<comment type="subcellular location">
    <subcellularLocation>
        <location evidence="1">Cell membrane</location>
        <topology evidence="1">Multi-pass membrane protein</topology>
    </subcellularLocation>
</comment>
<feature type="transmembrane region" description="Helical" evidence="10">
    <location>
        <begin position="267"/>
        <end position="286"/>
    </location>
</feature>
<keyword evidence="2" id="KW-0813">Transport</keyword>
<feature type="transmembrane region" description="Helical" evidence="10">
    <location>
        <begin position="385"/>
        <end position="406"/>
    </location>
</feature>
<name>A0ABD7V3L2_9ACTN</name>
<evidence type="ECO:0000256" key="5">
    <source>
        <dbReference type="ARBA" id="ARBA00022989"/>
    </source>
</evidence>
<feature type="transmembrane region" description="Helical" evidence="10">
    <location>
        <begin position="306"/>
        <end position="329"/>
    </location>
</feature>
<evidence type="ECO:0000313" key="13">
    <source>
        <dbReference type="Proteomes" id="UP000360750"/>
    </source>
</evidence>
<keyword evidence="3" id="KW-1003">Cell membrane</keyword>
<reference evidence="12 13" key="1">
    <citation type="submission" date="2019-02" db="EMBL/GenBank/DDBJ databases">
        <authorList>
            <consortium name="Pathogen Informatics"/>
        </authorList>
    </citation>
    <scope>NUCLEOTIDE SEQUENCE [LARGE SCALE GENOMIC DNA]</scope>
    <source>
        <strain evidence="12 13">3012STDY6756503</strain>
    </source>
</reference>
<feature type="transmembrane region" description="Helical" evidence="10">
    <location>
        <begin position="87"/>
        <end position="110"/>
    </location>
</feature>
<keyword evidence="9" id="KW-0739">Sodium transport</keyword>
<evidence type="ECO:0000256" key="1">
    <source>
        <dbReference type="ARBA" id="ARBA00004651"/>
    </source>
</evidence>
<evidence type="ECO:0000256" key="4">
    <source>
        <dbReference type="ARBA" id="ARBA00022692"/>
    </source>
</evidence>
<dbReference type="GO" id="GO:0005886">
    <property type="term" value="C:plasma membrane"/>
    <property type="evidence" value="ECO:0007669"/>
    <property type="project" value="UniProtKB-SubCell"/>
</dbReference>
<keyword evidence="8 10" id="KW-0472">Membrane</keyword>
<dbReference type="InterPro" id="IPR018422">
    <property type="entry name" value="Cation/H_exchanger_CPA1"/>
</dbReference>
<dbReference type="EMBL" id="CAACYD010000006">
    <property type="protein sequence ID" value="VFA88696.1"/>
    <property type="molecule type" value="Genomic_DNA"/>
</dbReference>
<feature type="transmembrane region" description="Helical" evidence="10">
    <location>
        <begin position="185"/>
        <end position="207"/>
    </location>
</feature>
<feature type="transmembrane region" description="Helical" evidence="10">
    <location>
        <begin position="6"/>
        <end position="25"/>
    </location>
</feature>
<feature type="transmembrane region" description="Helical" evidence="10">
    <location>
        <begin position="238"/>
        <end position="255"/>
    </location>
</feature>
<evidence type="ECO:0000256" key="6">
    <source>
        <dbReference type="ARBA" id="ARBA00023053"/>
    </source>
</evidence>
<evidence type="ECO:0000256" key="7">
    <source>
        <dbReference type="ARBA" id="ARBA00023065"/>
    </source>
</evidence>
<protein>
    <submittedName>
        <fullName evidence="12">Sodium, potassium, lithium and rubidium/H(+) antiporter</fullName>
    </submittedName>
</protein>
<organism evidence="12 13">
    <name type="scientific">Gordonia paraffinivorans</name>
    <dbReference type="NCBI Taxonomy" id="175628"/>
    <lineage>
        <taxon>Bacteria</taxon>
        <taxon>Bacillati</taxon>
        <taxon>Actinomycetota</taxon>
        <taxon>Actinomycetes</taxon>
        <taxon>Mycobacteriales</taxon>
        <taxon>Gordoniaceae</taxon>
        <taxon>Gordonia</taxon>
    </lineage>
</organism>
<feature type="transmembrane region" description="Helical" evidence="10">
    <location>
        <begin position="58"/>
        <end position="75"/>
    </location>
</feature>
<feature type="transmembrane region" description="Helical" evidence="10">
    <location>
        <begin position="116"/>
        <end position="138"/>
    </location>
</feature>
<feature type="transmembrane region" description="Helical" evidence="10">
    <location>
        <begin position="32"/>
        <end position="52"/>
    </location>
</feature>
<dbReference type="Proteomes" id="UP000360750">
    <property type="component" value="Unassembled WGS sequence"/>
</dbReference>
<feature type="transmembrane region" description="Helical" evidence="10">
    <location>
        <begin position="418"/>
        <end position="442"/>
    </location>
</feature>
<keyword evidence="4 10" id="KW-0812">Transmembrane</keyword>